<evidence type="ECO:0008006" key="5">
    <source>
        <dbReference type="Google" id="ProtNLM"/>
    </source>
</evidence>
<feature type="compositionally biased region" description="Basic and acidic residues" evidence="3">
    <location>
        <begin position="266"/>
        <end position="278"/>
    </location>
</feature>
<dbReference type="PANTHER" id="PTHR48051:SF16">
    <property type="entry name" value="LEUCINE-RICH REPEAT-CONTAINING PROTEIN 2"/>
    <property type="match status" value="1"/>
</dbReference>
<dbReference type="Gene3D" id="3.80.10.10">
    <property type="entry name" value="Ribonuclease Inhibitor"/>
    <property type="match status" value="1"/>
</dbReference>
<dbReference type="SMART" id="SM00369">
    <property type="entry name" value="LRR_TYP"/>
    <property type="match status" value="2"/>
</dbReference>
<feature type="compositionally biased region" description="Basic and acidic residues" evidence="3">
    <location>
        <begin position="289"/>
        <end position="299"/>
    </location>
</feature>
<feature type="compositionally biased region" description="Low complexity" evidence="3">
    <location>
        <begin position="165"/>
        <end position="176"/>
    </location>
</feature>
<gene>
    <name evidence="4" type="ORF">GSOID_T00029208001</name>
</gene>
<dbReference type="PROSITE" id="PS51450">
    <property type="entry name" value="LRR"/>
    <property type="match status" value="1"/>
</dbReference>
<organism evidence="4">
    <name type="scientific">Oikopleura dioica</name>
    <name type="common">Tunicate</name>
    <dbReference type="NCBI Taxonomy" id="34765"/>
    <lineage>
        <taxon>Eukaryota</taxon>
        <taxon>Metazoa</taxon>
        <taxon>Chordata</taxon>
        <taxon>Tunicata</taxon>
        <taxon>Appendicularia</taxon>
        <taxon>Copelata</taxon>
        <taxon>Oikopleuridae</taxon>
        <taxon>Oikopleura</taxon>
    </lineage>
</organism>
<reference evidence="4" key="1">
    <citation type="journal article" date="2010" name="Science">
        <title>Plasticity of animal genome architecture unmasked by rapid evolution of a pelagic tunicate.</title>
        <authorList>
            <person name="Denoeud F."/>
            <person name="Henriet S."/>
            <person name="Mungpakdee S."/>
            <person name="Aury J.M."/>
            <person name="Da Silva C."/>
            <person name="Brinkmann H."/>
            <person name="Mikhaleva J."/>
            <person name="Olsen L.C."/>
            <person name="Jubin C."/>
            <person name="Canestro C."/>
            <person name="Bouquet J.M."/>
            <person name="Danks G."/>
            <person name="Poulain J."/>
            <person name="Campsteijn C."/>
            <person name="Adamski M."/>
            <person name="Cross I."/>
            <person name="Yadetie F."/>
            <person name="Muffato M."/>
            <person name="Louis A."/>
            <person name="Butcher S."/>
            <person name="Tsagkogeorga G."/>
            <person name="Konrad A."/>
            <person name="Singh S."/>
            <person name="Jensen M.F."/>
            <person name="Cong E.H."/>
            <person name="Eikeseth-Otteraa H."/>
            <person name="Noel B."/>
            <person name="Anthouard V."/>
            <person name="Porcel B.M."/>
            <person name="Kachouri-Lafond R."/>
            <person name="Nishino A."/>
            <person name="Ugolini M."/>
            <person name="Chourrout P."/>
            <person name="Nishida H."/>
            <person name="Aasland R."/>
            <person name="Huzurbazar S."/>
            <person name="Westhof E."/>
            <person name="Delsuc F."/>
            <person name="Lehrach H."/>
            <person name="Reinhardt R."/>
            <person name="Weissenbach J."/>
            <person name="Roy S.W."/>
            <person name="Artiguenave F."/>
            <person name="Postlethwait J.H."/>
            <person name="Manak J.R."/>
            <person name="Thompson E.M."/>
            <person name="Jaillon O."/>
            <person name="Du Pasquier L."/>
            <person name="Boudinot P."/>
            <person name="Liberles D.A."/>
            <person name="Volff J.N."/>
            <person name="Philippe H."/>
            <person name="Lenhard B."/>
            <person name="Roest Crollius H."/>
            <person name="Wincker P."/>
            <person name="Chourrout D."/>
        </authorList>
    </citation>
    <scope>NUCLEOTIDE SEQUENCE [LARGE SCALE GENOMIC DNA]</scope>
</reference>
<feature type="region of interest" description="Disordered" evidence="3">
    <location>
        <begin position="228"/>
        <end position="318"/>
    </location>
</feature>
<accession>E4Y8N1</accession>
<sequence>MQRDRDSDEMRELVRSKTTETKLNLANCHLTKCPTWFPLTLKQVHLKNNCLTSLPGCIFTDLPNLVWLDVRNNELTELPPDIQLADKLEDLLLGGNFLKRLPACLAKLKKLNGLQLQPNKHLTSPPIEVVQQGFEMIIEYLRKQVDPVIEPEKELEEEEPKEKAASSSSSKTSLSSFKMPKLNMGTSQTKVMKLSLRNPMTEKELAAAMEKHLLEDKLPLRERKFESLSDKEKFDRQAEQEQIQRDVQKHNNQVELANFRKKSAAGRKDSHRKIEAGSESKSMSKILSHKVDEMAEKSRQSPQKTKNLKSPFHTDLPF</sequence>
<dbReference type="Pfam" id="PF00560">
    <property type="entry name" value="LRR_1"/>
    <property type="match status" value="1"/>
</dbReference>
<feature type="compositionally biased region" description="Basic and acidic residues" evidence="3">
    <location>
        <begin position="228"/>
        <end position="249"/>
    </location>
</feature>
<dbReference type="SUPFAM" id="SSF52058">
    <property type="entry name" value="L domain-like"/>
    <property type="match status" value="1"/>
</dbReference>
<evidence type="ECO:0000256" key="3">
    <source>
        <dbReference type="SAM" id="MobiDB-lite"/>
    </source>
</evidence>
<dbReference type="Proteomes" id="UP000011014">
    <property type="component" value="Unassembled WGS sequence"/>
</dbReference>
<dbReference type="AlphaFoldDB" id="E4Y8N1"/>
<dbReference type="GO" id="GO:0005737">
    <property type="term" value="C:cytoplasm"/>
    <property type="evidence" value="ECO:0007669"/>
    <property type="project" value="TreeGrafter"/>
</dbReference>
<evidence type="ECO:0000256" key="2">
    <source>
        <dbReference type="ARBA" id="ARBA00022737"/>
    </source>
</evidence>
<evidence type="ECO:0000313" key="4">
    <source>
        <dbReference type="EMBL" id="CBY31981.1"/>
    </source>
</evidence>
<keyword evidence="2" id="KW-0677">Repeat</keyword>
<keyword evidence="1" id="KW-0433">Leucine-rich repeat</keyword>
<dbReference type="InterPro" id="IPR003591">
    <property type="entry name" value="Leu-rich_rpt_typical-subtyp"/>
</dbReference>
<dbReference type="InterPro" id="IPR050216">
    <property type="entry name" value="LRR_domain-containing"/>
</dbReference>
<proteinExistence type="predicted"/>
<protein>
    <recommendedName>
        <fullName evidence="5">Leucine-rich repeat-containing protein 27</fullName>
    </recommendedName>
</protein>
<dbReference type="EMBL" id="FN654325">
    <property type="protein sequence ID" value="CBY31981.1"/>
    <property type="molecule type" value="Genomic_DNA"/>
</dbReference>
<name>E4Y8N1_OIKDI</name>
<dbReference type="InterPro" id="IPR032675">
    <property type="entry name" value="LRR_dom_sf"/>
</dbReference>
<evidence type="ECO:0000256" key="1">
    <source>
        <dbReference type="ARBA" id="ARBA00022614"/>
    </source>
</evidence>
<dbReference type="PANTHER" id="PTHR48051">
    <property type="match status" value="1"/>
</dbReference>
<feature type="region of interest" description="Disordered" evidence="3">
    <location>
        <begin position="152"/>
        <end position="180"/>
    </location>
</feature>
<dbReference type="InterPro" id="IPR001611">
    <property type="entry name" value="Leu-rich_rpt"/>
</dbReference>